<evidence type="ECO:0000313" key="4">
    <source>
        <dbReference type="Proteomes" id="UP000464378"/>
    </source>
</evidence>
<protein>
    <recommendedName>
        <fullName evidence="2">Prokaryotic-type class I peptide chain release factors domain-containing protein</fullName>
    </recommendedName>
</protein>
<dbReference type="PANTHER" id="PTHR47814">
    <property type="entry name" value="PEPTIDYL-TRNA HYDROLASE ARFB"/>
    <property type="match status" value="1"/>
</dbReference>
<dbReference type="AlphaFoldDB" id="A0A6C2YSK2"/>
<evidence type="ECO:0000313" key="3">
    <source>
        <dbReference type="EMBL" id="VIP04436.1"/>
    </source>
</evidence>
<keyword evidence="3" id="KW-0378">Hydrolase</keyword>
<feature type="region of interest" description="Disordered" evidence="1">
    <location>
        <begin position="97"/>
        <end position="138"/>
    </location>
</feature>
<dbReference type="Pfam" id="PF00472">
    <property type="entry name" value="RF-1"/>
    <property type="match status" value="1"/>
</dbReference>
<organism evidence="3">
    <name type="scientific">Tuwongella immobilis</name>
    <dbReference type="NCBI Taxonomy" id="692036"/>
    <lineage>
        <taxon>Bacteria</taxon>
        <taxon>Pseudomonadati</taxon>
        <taxon>Planctomycetota</taxon>
        <taxon>Planctomycetia</taxon>
        <taxon>Gemmatales</taxon>
        <taxon>Gemmataceae</taxon>
        <taxon>Tuwongella</taxon>
    </lineage>
</organism>
<dbReference type="NCBIfam" id="NF006718">
    <property type="entry name" value="PRK09256.1"/>
    <property type="match status" value="1"/>
</dbReference>
<feature type="domain" description="Prokaryotic-type class I peptide chain release factors" evidence="2">
    <location>
        <begin position="6"/>
        <end position="131"/>
    </location>
</feature>
<dbReference type="GO" id="GO:0072344">
    <property type="term" value="P:rescue of stalled ribosome"/>
    <property type="evidence" value="ECO:0007669"/>
    <property type="project" value="TreeGrafter"/>
</dbReference>
<dbReference type="GO" id="GO:0004045">
    <property type="term" value="F:peptidyl-tRNA hydrolase activity"/>
    <property type="evidence" value="ECO:0007669"/>
    <property type="project" value="TreeGrafter"/>
</dbReference>
<dbReference type="RefSeq" id="WP_162659521.1">
    <property type="nucleotide sequence ID" value="NZ_LR593887.1"/>
</dbReference>
<dbReference type="Proteomes" id="UP000464378">
    <property type="component" value="Chromosome"/>
</dbReference>
<gene>
    <name evidence="3" type="ORF">GMBLW1_47570</name>
</gene>
<dbReference type="FunCoup" id="A0A6C2YSK2">
    <property type="interactions" value="296"/>
</dbReference>
<dbReference type="InParanoid" id="A0A6C2YSK2"/>
<sequence>MPNFPIPIPEQEFVWTYARSGGPGGQNVNKVASKATLRWNVRTTNALIGAMRERFLKLVITRTTNEGELVLVSQRYRDQERNREDCLEKLAELLTQAATPPTPRFATKPTKASKRRRLAAKQHTSSVKAGRRAPRMDD</sequence>
<reference evidence="3" key="1">
    <citation type="submission" date="2019-04" db="EMBL/GenBank/DDBJ databases">
        <authorList>
            <consortium name="Science for Life Laboratories"/>
        </authorList>
    </citation>
    <scope>NUCLEOTIDE SEQUENCE</scope>
    <source>
        <strain evidence="3">MBLW1</strain>
    </source>
</reference>
<dbReference type="EMBL" id="LR593887">
    <property type="protein sequence ID" value="VTS06234.1"/>
    <property type="molecule type" value="Genomic_DNA"/>
</dbReference>
<dbReference type="SUPFAM" id="SSF110916">
    <property type="entry name" value="Peptidyl-tRNA hydrolase domain-like"/>
    <property type="match status" value="1"/>
</dbReference>
<feature type="compositionally biased region" description="Basic residues" evidence="1">
    <location>
        <begin position="111"/>
        <end position="120"/>
    </location>
</feature>
<proteinExistence type="predicted"/>
<dbReference type="PANTHER" id="PTHR47814:SF1">
    <property type="entry name" value="PEPTIDYL-TRNA HYDROLASE ARFB"/>
    <property type="match status" value="1"/>
</dbReference>
<dbReference type="GO" id="GO:0043022">
    <property type="term" value="F:ribosome binding"/>
    <property type="evidence" value="ECO:0007669"/>
    <property type="project" value="TreeGrafter"/>
</dbReference>
<dbReference type="EMBL" id="LR586016">
    <property type="protein sequence ID" value="VIP04436.1"/>
    <property type="molecule type" value="Genomic_DNA"/>
</dbReference>
<feature type="compositionally biased region" description="Basic residues" evidence="1">
    <location>
        <begin position="129"/>
        <end position="138"/>
    </location>
</feature>
<dbReference type="Gene3D" id="3.30.160.20">
    <property type="match status" value="1"/>
</dbReference>
<evidence type="ECO:0000259" key="2">
    <source>
        <dbReference type="Pfam" id="PF00472"/>
    </source>
</evidence>
<dbReference type="GO" id="GO:0003747">
    <property type="term" value="F:translation release factor activity"/>
    <property type="evidence" value="ECO:0007669"/>
    <property type="project" value="InterPro"/>
</dbReference>
<evidence type="ECO:0000256" key="1">
    <source>
        <dbReference type="SAM" id="MobiDB-lite"/>
    </source>
</evidence>
<accession>A0A6C2YSK2</accession>
<dbReference type="InterPro" id="IPR000352">
    <property type="entry name" value="Pep_chain_release_fac_I"/>
</dbReference>
<keyword evidence="4" id="KW-1185">Reference proteome</keyword>
<name>A0A6C2YSK2_9BACT</name>
<dbReference type="KEGG" id="tim:GMBLW1_47570"/>